<gene>
    <name evidence="2" type="ORF">EMPS_10245</name>
</gene>
<evidence type="ECO:0000313" key="3">
    <source>
        <dbReference type="Proteomes" id="UP000827284"/>
    </source>
</evidence>
<organism evidence="2 3">
    <name type="scientific">Entomortierella parvispora</name>
    <dbReference type="NCBI Taxonomy" id="205924"/>
    <lineage>
        <taxon>Eukaryota</taxon>
        <taxon>Fungi</taxon>
        <taxon>Fungi incertae sedis</taxon>
        <taxon>Mucoromycota</taxon>
        <taxon>Mortierellomycotina</taxon>
        <taxon>Mortierellomycetes</taxon>
        <taxon>Mortierellales</taxon>
        <taxon>Mortierellaceae</taxon>
        <taxon>Entomortierella</taxon>
    </lineage>
</organism>
<sequence length="314" mass="33491">MATMASSHKTPFMAGSLLQQRADAEKQEIENMKYQLKLREQAGIVGAVRGQHADNNRQGSSYTHQGGHGRGISSAGSSASLTSAASSTPSHSLHHQQSQPQLFGGPGTLIEQGEARQLERSKSAGTGLLRPNNGANTSGYSRSRSKSRGPSEDRVPYQGRSTSPHSPGLTGFPSQSYTPPMPQGPLLHFADQDAMIQPGLLLDRAKSSKKSVSPSSSAMTNGYNGGYGSSAQPRSMGNPQLQQSRGRQPDQGQQHHQQQQGHGRSRAKPLVDLGNLNTSQDVIRPGLLTNASSNNTSGPRSARSPRRQKPLLDF</sequence>
<feature type="region of interest" description="Disordered" evidence="1">
    <location>
        <begin position="47"/>
        <end position="187"/>
    </location>
</feature>
<dbReference type="OrthoDB" id="2438964at2759"/>
<dbReference type="Proteomes" id="UP000827284">
    <property type="component" value="Unassembled WGS sequence"/>
</dbReference>
<feature type="compositionally biased region" description="Polar residues" evidence="1">
    <location>
        <begin position="289"/>
        <end position="299"/>
    </location>
</feature>
<feature type="compositionally biased region" description="Polar residues" evidence="1">
    <location>
        <begin position="229"/>
        <end position="246"/>
    </location>
</feature>
<comment type="caution">
    <text evidence="2">The sequence shown here is derived from an EMBL/GenBank/DDBJ whole genome shotgun (WGS) entry which is preliminary data.</text>
</comment>
<feature type="compositionally biased region" description="Low complexity" evidence="1">
    <location>
        <begin position="251"/>
        <end position="262"/>
    </location>
</feature>
<accession>A0A9P3HJQ1</accession>
<feature type="compositionally biased region" description="Low complexity" evidence="1">
    <location>
        <begin position="71"/>
        <end position="102"/>
    </location>
</feature>
<keyword evidence="3" id="KW-1185">Reference proteome</keyword>
<reference evidence="2" key="1">
    <citation type="submission" date="2021-11" db="EMBL/GenBank/DDBJ databases">
        <authorList>
            <person name="Herlambang A."/>
            <person name="Guo Y."/>
            <person name="Takashima Y."/>
            <person name="Nishizawa T."/>
        </authorList>
    </citation>
    <scope>NUCLEOTIDE SEQUENCE</scope>
    <source>
        <strain evidence="2">E1425</strain>
    </source>
</reference>
<feature type="region of interest" description="Disordered" evidence="1">
    <location>
        <begin position="205"/>
        <end position="314"/>
    </location>
</feature>
<name>A0A9P3HJQ1_9FUNG</name>
<protein>
    <submittedName>
        <fullName evidence="2">Uncharacterized protein</fullName>
    </submittedName>
</protein>
<evidence type="ECO:0000313" key="2">
    <source>
        <dbReference type="EMBL" id="GJJ77886.1"/>
    </source>
</evidence>
<feature type="compositionally biased region" description="Basic residues" evidence="1">
    <location>
        <begin position="303"/>
        <end position="314"/>
    </location>
</feature>
<dbReference type="AlphaFoldDB" id="A0A9P3HJQ1"/>
<proteinExistence type="predicted"/>
<dbReference type="EMBL" id="BQFW01000014">
    <property type="protein sequence ID" value="GJJ77886.1"/>
    <property type="molecule type" value="Genomic_DNA"/>
</dbReference>
<evidence type="ECO:0000256" key="1">
    <source>
        <dbReference type="SAM" id="MobiDB-lite"/>
    </source>
</evidence>
<reference evidence="2" key="2">
    <citation type="journal article" date="2022" name="Microbiol. Resour. Announc.">
        <title>Whole-Genome Sequence of Entomortierella parvispora E1425, a Mucoromycotan Fungus Associated with Burkholderiaceae-Related Endosymbiotic Bacteria.</title>
        <authorList>
            <person name="Herlambang A."/>
            <person name="Guo Y."/>
            <person name="Takashima Y."/>
            <person name="Narisawa K."/>
            <person name="Ohta H."/>
            <person name="Nishizawa T."/>
        </authorList>
    </citation>
    <scope>NUCLEOTIDE SEQUENCE</scope>
    <source>
        <strain evidence="2">E1425</strain>
    </source>
</reference>
<feature type="compositionally biased region" description="Basic and acidic residues" evidence="1">
    <location>
        <begin position="113"/>
        <end position="122"/>
    </location>
</feature>